<comment type="caution">
    <text evidence="2">The sequence shown here is derived from an EMBL/GenBank/DDBJ whole genome shotgun (WGS) entry which is preliminary data.</text>
</comment>
<feature type="domain" description="Fungal lipase-type" evidence="1">
    <location>
        <begin position="104"/>
        <end position="241"/>
    </location>
</feature>
<name>A0A4U5NV97_STECR</name>
<dbReference type="CDD" id="cd00519">
    <property type="entry name" value="Lipase_3"/>
    <property type="match status" value="1"/>
</dbReference>
<organism evidence="2 3">
    <name type="scientific">Steinernema carpocapsae</name>
    <name type="common">Entomopathogenic nematode</name>
    <dbReference type="NCBI Taxonomy" id="34508"/>
    <lineage>
        <taxon>Eukaryota</taxon>
        <taxon>Metazoa</taxon>
        <taxon>Ecdysozoa</taxon>
        <taxon>Nematoda</taxon>
        <taxon>Chromadorea</taxon>
        <taxon>Rhabditida</taxon>
        <taxon>Tylenchina</taxon>
        <taxon>Panagrolaimomorpha</taxon>
        <taxon>Strongyloidoidea</taxon>
        <taxon>Steinernematidae</taxon>
        <taxon>Steinernema</taxon>
    </lineage>
</organism>
<dbReference type="SUPFAM" id="SSF53474">
    <property type="entry name" value="alpha/beta-Hydrolases"/>
    <property type="match status" value="1"/>
</dbReference>
<dbReference type="OrthoDB" id="5866690at2759"/>
<evidence type="ECO:0000313" key="2">
    <source>
        <dbReference type="EMBL" id="TKR87336.1"/>
    </source>
</evidence>
<dbReference type="GO" id="GO:0006629">
    <property type="term" value="P:lipid metabolic process"/>
    <property type="evidence" value="ECO:0007669"/>
    <property type="project" value="InterPro"/>
</dbReference>
<dbReference type="EMBL" id="AZBU02000003">
    <property type="protein sequence ID" value="TKR87336.1"/>
    <property type="molecule type" value="Genomic_DNA"/>
</dbReference>
<dbReference type="InterPro" id="IPR029058">
    <property type="entry name" value="AB_hydrolase_fold"/>
</dbReference>
<dbReference type="Gene3D" id="3.40.50.1820">
    <property type="entry name" value="alpha/beta hydrolase"/>
    <property type="match status" value="1"/>
</dbReference>
<dbReference type="Proteomes" id="UP000298663">
    <property type="component" value="Unassembled WGS sequence"/>
</dbReference>
<protein>
    <recommendedName>
        <fullName evidence="1">Fungal lipase-type domain-containing protein</fullName>
    </recommendedName>
</protein>
<sequence>MIPLTFIASLGTVSFYISLISFLALTLAVSTAESNLQDPIYDDAFARYKLFPMCAAAFEENPQICISNALGNASLFKQVTVRCDIFESSCSGFSAVSHDHHAIVLAFRGSLGNAQIVDEGFQALFNIKRRFVGGGRASKYFYNAFLSVWKGGMRQDLASLRHLHPDYEVWVTGHSLGAAMASLAAGTIVAEGVVPDSQLKLMTFGQPRTGDKEYAHFIDSRISYKFRVVHAQDIIPHMPFKLIWGYKHHRSEIWYNNDMTTNSTFVGCEEADGNACSNSQVALSWPDHMHYFNIHIFDFGKNGCKY</sequence>
<accession>A0A4U5NV97</accession>
<reference evidence="2 3" key="1">
    <citation type="journal article" date="2015" name="Genome Biol.">
        <title>Comparative genomics of Steinernema reveals deeply conserved gene regulatory networks.</title>
        <authorList>
            <person name="Dillman A.R."/>
            <person name="Macchietto M."/>
            <person name="Porter C.F."/>
            <person name="Rogers A."/>
            <person name="Williams B."/>
            <person name="Antoshechkin I."/>
            <person name="Lee M.M."/>
            <person name="Goodwin Z."/>
            <person name="Lu X."/>
            <person name="Lewis E.E."/>
            <person name="Goodrich-Blair H."/>
            <person name="Stock S.P."/>
            <person name="Adams B.J."/>
            <person name="Sternberg P.W."/>
            <person name="Mortazavi A."/>
        </authorList>
    </citation>
    <scope>NUCLEOTIDE SEQUENCE [LARGE SCALE GENOMIC DNA]</scope>
    <source>
        <strain evidence="2 3">ALL</strain>
    </source>
</reference>
<keyword evidence="3" id="KW-1185">Reference proteome</keyword>
<proteinExistence type="predicted"/>
<dbReference type="AlphaFoldDB" id="A0A4U5NV97"/>
<evidence type="ECO:0000259" key="1">
    <source>
        <dbReference type="Pfam" id="PF01764"/>
    </source>
</evidence>
<reference evidence="2 3" key="2">
    <citation type="journal article" date="2019" name="G3 (Bethesda)">
        <title>Hybrid Assembly of the Genome of the Entomopathogenic Nematode Steinernema carpocapsae Identifies the X-Chromosome.</title>
        <authorList>
            <person name="Serra L."/>
            <person name="Macchietto M."/>
            <person name="Macias-Munoz A."/>
            <person name="McGill C.J."/>
            <person name="Rodriguez I.M."/>
            <person name="Rodriguez B."/>
            <person name="Murad R."/>
            <person name="Mortazavi A."/>
        </authorList>
    </citation>
    <scope>NUCLEOTIDE SEQUENCE [LARGE SCALE GENOMIC DNA]</scope>
    <source>
        <strain evidence="2 3">ALL</strain>
    </source>
</reference>
<dbReference type="PANTHER" id="PTHR45908">
    <property type="entry name" value="PROTEIN CBG11750-RELATED"/>
    <property type="match status" value="1"/>
</dbReference>
<dbReference type="Pfam" id="PF01764">
    <property type="entry name" value="Lipase_3"/>
    <property type="match status" value="1"/>
</dbReference>
<evidence type="ECO:0000313" key="3">
    <source>
        <dbReference type="Proteomes" id="UP000298663"/>
    </source>
</evidence>
<dbReference type="InterPro" id="IPR002921">
    <property type="entry name" value="Fungal_lipase-type"/>
</dbReference>
<dbReference type="PANTHER" id="PTHR45908:SF23">
    <property type="entry name" value="FUNGAL LIPASE-LIKE DOMAIN-CONTAINING PROTEIN"/>
    <property type="match status" value="1"/>
</dbReference>
<gene>
    <name evidence="2" type="ORF">L596_011749</name>
</gene>